<protein>
    <recommendedName>
        <fullName evidence="6">Bulb-type lectin domain-containing protein</fullName>
    </recommendedName>
</protein>
<keyword evidence="3" id="KW-0325">Glycoprotein</keyword>
<feature type="domain" description="Bulb-type lectin" evidence="6">
    <location>
        <begin position="1"/>
        <end position="75"/>
    </location>
</feature>
<keyword evidence="1" id="KW-0732">Signal</keyword>
<feature type="coiled-coil region" evidence="4">
    <location>
        <begin position="317"/>
        <end position="344"/>
    </location>
</feature>
<accession>A0A4U5Q3H8</accession>
<keyword evidence="4" id="KW-0175">Coiled coil</keyword>
<dbReference type="STRING" id="43335.A0A4U5Q3H8"/>
<comment type="caution">
    <text evidence="7">The sequence shown here is derived from an EMBL/GenBank/DDBJ whole genome shotgun (WGS) entry which is preliminary data.</text>
</comment>
<evidence type="ECO:0000256" key="4">
    <source>
        <dbReference type="SAM" id="Coils"/>
    </source>
</evidence>
<dbReference type="PROSITE" id="PS50927">
    <property type="entry name" value="BULB_LECTIN"/>
    <property type="match status" value="1"/>
</dbReference>
<dbReference type="SUPFAM" id="SSF51110">
    <property type="entry name" value="alpha-D-mannose-specific plant lectins"/>
    <property type="match status" value="1"/>
</dbReference>
<evidence type="ECO:0000259" key="6">
    <source>
        <dbReference type="PROSITE" id="PS50927"/>
    </source>
</evidence>
<organism evidence="7">
    <name type="scientific">Populus alba</name>
    <name type="common">White poplar</name>
    <dbReference type="NCBI Taxonomy" id="43335"/>
    <lineage>
        <taxon>Eukaryota</taxon>
        <taxon>Viridiplantae</taxon>
        <taxon>Streptophyta</taxon>
        <taxon>Embryophyta</taxon>
        <taxon>Tracheophyta</taxon>
        <taxon>Spermatophyta</taxon>
        <taxon>Magnoliopsida</taxon>
        <taxon>eudicotyledons</taxon>
        <taxon>Gunneridae</taxon>
        <taxon>Pentapetalae</taxon>
        <taxon>rosids</taxon>
        <taxon>fabids</taxon>
        <taxon>Malpighiales</taxon>
        <taxon>Salicaceae</taxon>
        <taxon>Saliceae</taxon>
        <taxon>Populus</taxon>
    </lineage>
</organism>
<gene>
    <name evidence="7" type="ORF">D5086_0000142480</name>
</gene>
<keyword evidence="2" id="KW-1015">Disulfide bond</keyword>
<keyword evidence="5" id="KW-1133">Transmembrane helix</keyword>
<dbReference type="Gene3D" id="2.90.10.30">
    <property type="match status" value="1"/>
</dbReference>
<dbReference type="PANTHER" id="PTHR47976">
    <property type="entry name" value="G-TYPE LECTIN S-RECEPTOR-LIKE SERINE/THREONINE-PROTEIN KINASE SD2-5"/>
    <property type="match status" value="1"/>
</dbReference>
<proteinExistence type="predicted"/>
<keyword evidence="5" id="KW-0472">Membrane</keyword>
<evidence type="ECO:0000256" key="5">
    <source>
        <dbReference type="SAM" id="Phobius"/>
    </source>
</evidence>
<dbReference type="AlphaFoldDB" id="A0A4U5Q3H8"/>
<reference evidence="7" key="1">
    <citation type="submission" date="2018-10" db="EMBL/GenBank/DDBJ databases">
        <title>Population genomic analysis revealed the cold adaptation of white poplar.</title>
        <authorList>
            <person name="Liu Y.-J."/>
        </authorList>
    </citation>
    <scope>NUCLEOTIDE SEQUENCE [LARGE SCALE GENOMIC DNA]</scope>
    <source>
        <strain evidence="7">PAL-ZL1</strain>
    </source>
</reference>
<dbReference type="PANTHER" id="PTHR47976:SF30">
    <property type="entry name" value="RECEPTOR-LIKE SERINE_THREONINE-PROTEIN KINASE"/>
    <property type="match status" value="1"/>
</dbReference>
<dbReference type="EMBL" id="RCHU01000459">
    <property type="protein sequence ID" value="TKS04523.1"/>
    <property type="molecule type" value="Genomic_DNA"/>
</dbReference>
<dbReference type="InterPro" id="IPR051343">
    <property type="entry name" value="G-type_lectin_kinases/EP1-like"/>
</dbReference>
<dbReference type="InterPro" id="IPR036426">
    <property type="entry name" value="Bulb-type_lectin_dom_sf"/>
</dbReference>
<dbReference type="Pfam" id="PF01453">
    <property type="entry name" value="B_lectin"/>
    <property type="match status" value="1"/>
</dbReference>
<evidence type="ECO:0000256" key="1">
    <source>
        <dbReference type="ARBA" id="ARBA00022729"/>
    </source>
</evidence>
<evidence type="ECO:0000256" key="2">
    <source>
        <dbReference type="ARBA" id="ARBA00023157"/>
    </source>
</evidence>
<evidence type="ECO:0000256" key="3">
    <source>
        <dbReference type="ARBA" id="ARBA00023180"/>
    </source>
</evidence>
<keyword evidence="5" id="KW-0812">Transmembrane</keyword>
<dbReference type="InterPro" id="IPR001480">
    <property type="entry name" value="Bulb-type_lectin_dom"/>
</dbReference>
<name>A0A4U5Q3H8_POPAL</name>
<sequence>MLVGNSWKTKTVGADTFRDGSVLTSGEGLVLKDVDGSIAWSTNTTGKSVAGMNLTDMGNLVLFDDNNATVWQSFDHTTDCLLPGQNLMAGQKLTPTVSLSNSTEQGLFSLSVSYKGLFDSVEYYQNVGNAAEMNKESTFVRFMNGSLDGHLGVYEWEEFDRFGWNEVADLFKEEIDECSYPTVCGKFGICSKGQKCRCPEPTIQGTTNFKQVIEKQPEIGCLEITPLSCNASQSQIFLEVKGTSYFGDLQGDCYLPPDIFSLKDSDNSGYHSVYLKVQNAPHAVPQGMKRGELVKILGSSIGSFFGLLFLIGISVLLARKRGNVDDVEEDYSEKKKNLERLLNSFMKI</sequence>
<feature type="transmembrane region" description="Helical" evidence="5">
    <location>
        <begin position="296"/>
        <end position="318"/>
    </location>
</feature>
<evidence type="ECO:0000313" key="7">
    <source>
        <dbReference type="EMBL" id="TKS04523.1"/>
    </source>
</evidence>